<accession>A0ACB9EIE6</accession>
<proteinExistence type="predicted"/>
<comment type="caution">
    <text evidence="1">The sequence shown here is derived from an EMBL/GenBank/DDBJ whole genome shotgun (WGS) entry which is preliminary data.</text>
</comment>
<dbReference type="EMBL" id="CM042048">
    <property type="protein sequence ID" value="KAI3758232.1"/>
    <property type="molecule type" value="Genomic_DNA"/>
</dbReference>
<dbReference type="Proteomes" id="UP001055879">
    <property type="component" value="Linkage Group LG02"/>
</dbReference>
<gene>
    <name evidence="1" type="ORF">L6452_05785</name>
</gene>
<evidence type="ECO:0000313" key="1">
    <source>
        <dbReference type="EMBL" id="KAI3758232.1"/>
    </source>
</evidence>
<reference evidence="1 2" key="2">
    <citation type="journal article" date="2022" name="Mol. Ecol. Resour.">
        <title>The genomes of chicory, endive, great burdock and yacon provide insights into Asteraceae paleo-polyploidization history and plant inulin production.</title>
        <authorList>
            <person name="Fan W."/>
            <person name="Wang S."/>
            <person name="Wang H."/>
            <person name="Wang A."/>
            <person name="Jiang F."/>
            <person name="Liu H."/>
            <person name="Zhao H."/>
            <person name="Xu D."/>
            <person name="Zhang Y."/>
        </authorList>
    </citation>
    <scope>NUCLEOTIDE SEQUENCE [LARGE SCALE GENOMIC DNA]</scope>
    <source>
        <strain evidence="2">cv. Niubang</strain>
    </source>
</reference>
<evidence type="ECO:0000313" key="2">
    <source>
        <dbReference type="Proteomes" id="UP001055879"/>
    </source>
</evidence>
<sequence>MAEKKKSEKPVPDPIALVVEKKERKKEKKKKKKKKVLVSDSNEVDSPVSDLDDGESLNQAMILLTQAFQKKFYKKPGSNNMRKRSQMKRSSVITAGGLVTRLLQEQDVACKAGGWEDTDG</sequence>
<protein>
    <submittedName>
        <fullName evidence="1">Uncharacterized protein</fullName>
    </submittedName>
</protein>
<organism evidence="1 2">
    <name type="scientific">Arctium lappa</name>
    <name type="common">Greater burdock</name>
    <name type="synonym">Lappa major</name>
    <dbReference type="NCBI Taxonomy" id="4217"/>
    <lineage>
        <taxon>Eukaryota</taxon>
        <taxon>Viridiplantae</taxon>
        <taxon>Streptophyta</taxon>
        <taxon>Embryophyta</taxon>
        <taxon>Tracheophyta</taxon>
        <taxon>Spermatophyta</taxon>
        <taxon>Magnoliopsida</taxon>
        <taxon>eudicotyledons</taxon>
        <taxon>Gunneridae</taxon>
        <taxon>Pentapetalae</taxon>
        <taxon>asterids</taxon>
        <taxon>campanulids</taxon>
        <taxon>Asterales</taxon>
        <taxon>Asteraceae</taxon>
        <taxon>Carduoideae</taxon>
        <taxon>Cardueae</taxon>
        <taxon>Arctiinae</taxon>
        <taxon>Arctium</taxon>
    </lineage>
</organism>
<reference evidence="2" key="1">
    <citation type="journal article" date="2022" name="Mol. Ecol. Resour.">
        <title>The genomes of chicory, endive, great burdock and yacon provide insights into Asteraceae palaeo-polyploidization history and plant inulin production.</title>
        <authorList>
            <person name="Fan W."/>
            <person name="Wang S."/>
            <person name="Wang H."/>
            <person name="Wang A."/>
            <person name="Jiang F."/>
            <person name="Liu H."/>
            <person name="Zhao H."/>
            <person name="Xu D."/>
            <person name="Zhang Y."/>
        </authorList>
    </citation>
    <scope>NUCLEOTIDE SEQUENCE [LARGE SCALE GENOMIC DNA]</scope>
    <source>
        <strain evidence="2">cv. Niubang</strain>
    </source>
</reference>
<keyword evidence="2" id="KW-1185">Reference proteome</keyword>
<name>A0ACB9EIE6_ARCLA</name>